<dbReference type="GO" id="GO:0016491">
    <property type="term" value="F:oxidoreductase activity"/>
    <property type="evidence" value="ECO:0007669"/>
    <property type="project" value="UniProtKB-KW"/>
</dbReference>
<evidence type="ECO:0000313" key="6">
    <source>
        <dbReference type="EMBL" id="MQY50571.1"/>
    </source>
</evidence>
<evidence type="ECO:0000313" key="7">
    <source>
        <dbReference type="Proteomes" id="UP000480275"/>
    </source>
</evidence>
<dbReference type="OrthoDB" id="143770at2"/>
<dbReference type="Pfam" id="PF01565">
    <property type="entry name" value="FAD_binding_4"/>
    <property type="match status" value="1"/>
</dbReference>
<evidence type="ECO:0000256" key="2">
    <source>
        <dbReference type="ARBA" id="ARBA00022827"/>
    </source>
</evidence>
<gene>
    <name evidence="6" type="ORF">GHK24_02100</name>
</gene>
<evidence type="ECO:0000256" key="4">
    <source>
        <dbReference type="SAM" id="MobiDB-lite"/>
    </source>
</evidence>
<dbReference type="PANTHER" id="PTHR13878">
    <property type="entry name" value="GULONOLACTONE OXIDASE"/>
    <property type="match status" value="1"/>
</dbReference>
<keyword evidence="2" id="KW-0285">Flavoprotein</keyword>
<dbReference type="InterPro" id="IPR016169">
    <property type="entry name" value="FAD-bd_PCMH_sub2"/>
</dbReference>
<evidence type="ECO:0000256" key="3">
    <source>
        <dbReference type="ARBA" id="ARBA00023002"/>
    </source>
</evidence>
<dbReference type="InterPro" id="IPR016166">
    <property type="entry name" value="FAD-bd_PCMH"/>
</dbReference>
<dbReference type="InterPro" id="IPR006094">
    <property type="entry name" value="Oxid_FAD_bind_N"/>
</dbReference>
<protein>
    <submittedName>
        <fullName evidence="6">FAD-binding protein</fullName>
    </submittedName>
</protein>
<comment type="similarity">
    <text evidence="1">Belongs to the oxygen-dependent FAD-linked oxidoreductase family.</text>
</comment>
<dbReference type="PROSITE" id="PS51387">
    <property type="entry name" value="FAD_PCMH"/>
    <property type="match status" value="1"/>
</dbReference>
<proteinExistence type="inferred from homology"/>
<dbReference type="InterPro" id="IPR050432">
    <property type="entry name" value="FAD-linked_Oxidoreductases_BP"/>
</dbReference>
<dbReference type="EMBL" id="WIXJ01000001">
    <property type="protein sequence ID" value="MQY50571.1"/>
    <property type="molecule type" value="Genomic_DNA"/>
</dbReference>
<dbReference type="Gene3D" id="3.30.465.10">
    <property type="match status" value="1"/>
</dbReference>
<evidence type="ECO:0000256" key="1">
    <source>
        <dbReference type="ARBA" id="ARBA00005466"/>
    </source>
</evidence>
<evidence type="ECO:0000259" key="5">
    <source>
        <dbReference type="PROSITE" id="PS51387"/>
    </source>
</evidence>
<dbReference type="Proteomes" id="UP000480275">
    <property type="component" value="Unassembled WGS sequence"/>
</dbReference>
<reference evidence="6 7" key="1">
    <citation type="submission" date="2019-10" db="EMBL/GenBank/DDBJ databases">
        <title>Whole-genome sequence of the purple nonsulfur photosynthetic bacterium Rhodocyclus tenuis.</title>
        <authorList>
            <person name="Kyndt J.A."/>
            <person name="Meyer T.E."/>
        </authorList>
    </citation>
    <scope>NUCLEOTIDE SEQUENCE [LARGE SCALE GENOMIC DNA]</scope>
    <source>
        <strain evidence="6 7">DSM 110</strain>
    </source>
</reference>
<feature type="domain" description="FAD-binding PCMH-type" evidence="5">
    <location>
        <begin position="11"/>
        <end position="205"/>
    </location>
</feature>
<feature type="region of interest" description="Disordered" evidence="4">
    <location>
        <begin position="66"/>
        <end position="91"/>
    </location>
</feature>
<feature type="compositionally biased region" description="Low complexity" evidence="4">
    <location>
        <begin position="76"/>
        <end position="91"/>
    </location>
</feature>
<dbReference type="SUPFAM" id="SSF56176">
    <property type="entry name" value="FAD-binding/transporter-associated domain-like"/>
    <property type="match status" value="1"/>
</dbReference>
<name>A0A6L5JU49_RHOTE</name>
<keyword evidence="3" id="KW-0560">Oxidoreductase</keyword>
<keyword evidence="2" id="KW-0274">FAD</keyword>
<comment type="caution">
    <text evidence="6">The sequence shown here is derived from an EMBL/GenBank/DDBJ whole genome shotgun (WGS) entry which is preliminary data.</text>
</comment>
<organism evidence="6 7">
    <name type="scientific">Rhodocyclus tenuis</name>
    <name type="common">Rhodospirillum tenue</name>
    <dbReference type="NCBI Taxonomy" id="1066"/>
    <lineage>
        <taxon>Bacteria</taxon>
        <taxon>Pseudomonadati</taxon>
        <taxon>Pseudomonadota</taxon>
        <taxon>Betaproteobacteria</taxon>
        <taxon>Rhodocyclales</taxon>
        <taxon>Rhodocyclaceae</taxon>
        <taxon>Rhodocyclus</taxon>
    </lineage>
</organism>
<accession>A0A6L5JU49</accession>
<dbReference type="AlphaFoldDB" id="A0A6L5JU49"/>
<sequence>MALNSWGRLPSLPAAQEIPWRQRDDALPELPIPLLAFGNGRSYGDSCLNSDGALLLTRGTDRFISFDAAPTTRGNPTPATPATHPTPAHTQVTATDGDSAYLRCEAGVLLADIIEVFLPRGWFLPVTPGTRFVTVGGAIANDVHGKNHHRAGSFGAHVRSFELLRSDGSRRVCSRHENADWFAATIGGLGLTGLITWAEIELRRVDSDGLTVENTRFHGLDEFFALNGEAEAAYEYAVAWIDCLAKTPRGIFMAADHAPAGSRARTPGKAKRAPFTPPLSPVNTASLSLFNQAYYHRPLPSRGLTHLLPFFYPLDGILDWNRLYGRRGFYQYQCVVPRAARAAIDEMLHAIAASGQGSLLAVLKTFGHDASPGMLSFPMEGTTLALDFPDQGEATQALFGRLDAIVASAGGRLYPAKDARMPAYLFRQGYPQFDAFGRFVDPRFSSNFWRRISA</sequence>
<dbReference type="GO" id="GO:0071949">
    <property type="term" value="F:FAD binding"/>
    <property type="evidence" value="ECO:0007669"/>
    <property type="project" value="InterPro"/>
</dbReference>
<dbReference type="InterPro" id="IPR036318">
    <property type="entry name" value="FAD-bd_PCMH-like_sf"/>
</dbReference>
<dbReference type="PANTHER" id="PTHR13878:SF53">
    <property type="entry name" value="CYTOKININ DEHYDROGENASE 6"/>
    <property type="match status" value="1"/>
</dbReference>